<keyword evidence="1" id="KW-0472">Membrane</keyword>
<sequence>MLVLAASATVGALSAVHRGTTAPHLRLLGFLGLGQLLGHIALSIGGTHAHAAVPAAPMLTAHVLAALLCAALILLSEQLCQVLGSVLRHSAGTGGWMLGRDGAGVPAYRFALITEVLASGTGNRGPPVVSPAA</sequence>
<keyword evidence="3" id="KW-1185">Reference proteome</keyword>
<evidence type="ECO:0000313" key="2">
    <source>
        <dbReference type="EMBL" id="VEG46714.1"/>
    </source>
</evidence>
<evidence type="ECO:0000256" key="1">
    <source>
        <dbReference type="SAM" id="Phobius"/>
    </source>
</evidence>
<proteinExistence type="predicted"/>
<keyword evidence="1" id="KW-0812">Transmembrane</keyword>
<evidence type="ECO:0000313" key="3">
    <source>
        <dbReference type="Proteomes" id="UP000282551"/>
    </source>
</evidence>
<dbReference type="AlphaFoldDB" id="A0A3S4V9D7"/>
<keyword evidence="1" id="KW-1133">Transmembrane helix</keyword>
<accession>A0A3S4V9D7</accession>
<feature type="transmembrane region" description="Helical" evidence="1">
    <location>
        <begin position="58"/>
        <end position="75"/>
    </location>
</feature>
<feature type="transmembrane region" description="Helical" evidence="1">
    <location>
        <begin position="28"/>
        <end position="46"/>
    </location>
</feature>
<reference evidence="2 3" key="1">
    <citation type="submission" date="2018-12" db="EMBL/GenBank/DDBJ databases">
        <authorList>
            <consortium name="Pathogen Informatics"/>
        </authorList>
    </citation>
    <scope>NUCLEOTIDE SEQUENCE [LARGE SCALE GENOMIC DNA]</scope>
    <source>
        <strain evidence="2 3">NCTC10485</strain>
    </source>
</reference>
<name>A0A3S4V9D7_MYCCI</name>
<organism evidence="2 3">
    <name type="scientific">Mycolicibacterium chitae</name>
    <name type="common">Mycobacterium chitae</name>
    <dbReference type="NCBI Taxonomy" id="1792"/>
    <lineage>
        <taxon>Bacteria</taxon>
        <taxon>Bacillati</taxon>
        <taxon>Actinomycetota</taxon>
        <taxon>Actinomycetes</taxon>
        <taxon>Mycobacteriales</taxon>
        <taxon>Mycobacteriaceae</taxon>
        <taxon>Mycolicibacterium</taxon>
    </lineage>
</organism>
<protein>
    <submittedName>
        <fullName evidence="2">Uncharacterized protein</fullName>
    </submittedName>
</protein>
<dbReference type="EMBL" id="LR134355">
    <property type="protein sequence ID" value="VEG46714.1"/>
    <property type="molecule type" value="Genomic_DNA"/>
</dbReference>
<dbReference type="Proteomes" id="UP000282551">
    <property type="component" value="Chromosome"/>
</dbReference>
<gene>
    <name evidence="2" type="ORF">NCTC10485_01232</name>
</gene>